<keyword evidence="3" id="KW-0479">Metal-binding</keyword>
<sequence>MSPRARRLALPVLALVIGFVALGTAIYVTLLPRGGSTVSIGGPFALVAGDGKTVTDRDLRGAPYLVFFGFTHCPDVCPTKLFQLSEVFRAMGDRGRDVRALFITVDPERDTPEIMKSYVSSFDPRIIGLTGDPAAIDKVTRDFRAYAKKVPTKDGDYTMEHTSLVYLMGKDGRFIGAFNLERPPEEAAKDLLQRI</sequence>
<protein>
    <submittedName>
        <fullName evidence="6">SCO family protein</fullName>
    </submittedName>
</protein>
<feature type="binding site" evidence="3">
    <location>
        <position position="73"/>
    </location>
    <ligand>
        <name>Cu cation</name>
        <dbReference type="ChEBI" id="CHEBI:23378"/>
    </ligand>
</feature>
<proteinExistence type="inferred from homology"/>
<dbReference type="PANTHER" id="PTHR12151:SF25">
    <property type="entry name" value="LINALOOL DEHYDRATASE_ISOMERASE DOMAIN-CONTAINING PROTEIN"/>
    <property type="match status" value="1"/>
</dbReference>
<dbReference type="PANTHER" id="PTHR12151">
    <property type="entry name" value="ELECTRON TRANSPORT PROTIN SCO1/SENC FAMILY MEMBER"/>
    <property type="match status" value="1"/>
</dbReference>
<dbReference type="Proteomes" id="UP000564885">
    <property type="component" value="Unassembled WGS sequence"/>
</dbReference>
<comment type="similarity">
    <text evidence="1">Belongs to the SCO1/2 family.</text>
</comment>
<dbReference type="Gene3D" id="3.40.30.10">
    <property type="entry name" value="Glutaredoxin"/>
    <property type="match status" value="1"/>
</dbReference>
<feature type="binding site" evidence="3">
    <location>
        <position position="161"/>
    </location>
    <ligand>
        <name>Cu cation</name>
        <dbReference type="ChEBI" id="CHEBI:23378"/>
    </ligand>
</feature>
<dbReference type="AlphaFoldDB" id="A0A849IDP3"/>
<dbReference type="EMBL" id="JABEPP010000005">
    <property type="protein sequence ID" value="NNM74335.1"/>
    <property type="molecule type" value="Genomic_DNA"/>
</dbReference>
<keyword evidence="7" id="KW-1185">Reference proteome</keyword>
<dbReference type="FunFam" id="3.40.30.10:FF:000013">
    <property type="entry name" value="Blast:Protein SCO1 homolog, mitochondrial"/>
    <property type="match status" value="1"/>
</dbReference>
<comment type="caution">
    <text evidence="6">The sequence shown here is derived from an EMBL/GenBank/DDBJ whole genome shotgun (WGS) entry which is preliminary data.</text>
</comment>
<gene>
    <name evidence="6" type="ORF">HJG44_18415</name>
</gene>
<keyword evidence="2 3" id="KW-0186">Copper</keyword>
<dbReference type="GO" id="GO:0046872">
    <property type="term" value="F:metal ion binding"/>
    <property type="evidence" value="ECO:0007669"/>
    <property type="project" value="UniProtKB-KW"/>
</dbReference>
<dbReference type="InterPro" id="IPR036249">
    <property type="entry name" value="Thioredoxin-like_sf"/>
</dbReference>
<evidence type="ECO:0000256" key="3">
    <source>
        <dbReference type="PIRSR" id="PIRSR603782-1"/>
    </source>
</evidence>
<keyword evidence="4" id="KW-1015">Disulfide bond</keyword>
<organism evidence="6 7">
    <name type="scientific">Enterovirga aerilata</name>
    <dbReference type="NCBI Taxonomy" id="2730920"/>
    <lineage>
        <taxon>Bacteria</taxon>
        <taxon>Pseudomonadati</taxon>
        <taxon>Pseudomonadota</taxon>
        <taxon>Alphaproteobacteria</taxon>
        <taxon>Hyphomicrobiales</taxon>
        <taxon>Methylobacteriaceae</taxon>
        <taxon>Enterovirga</taxon>
    </lineage>
</organism>
<feature type="domain" description="Thioredoxin" evidence="5">
    <location>
        <begin position="35"/>
        <end position="195"/>
    </location>
</feature>
<accession>A0A849IDP3</accession>
<dbReference type="CDD" id="cd02968">
    <property type="entry name" value="SCO"/>
    <property type="match status" value="1"/>
</dbReference>
<dbReference type="InterPro" id="IPR013766">
    <property type="entry name" value="Thioredoxin_domain"/>
</dbReference>
<evidence type="ECO:0000256" key="1">
    <source>
        <dbReference type="ARBA" id="ARBA00010996"/>
    </source>
</evidence>
<reference evidence="6 7" key="1">
    <citation type="submission" date="2020-04" db="EMBL/GenBank/DDBJ databases">
        <title>Enterovirga sp. isolate from soil.</title>
        <authorList>
            <person name="Chea S."/>
            <person name="Kim D.-U."/>
        </authorList>
    </citation>
    <scope>NUCLEOTIDE SEQUENCE [LARGE SCALE GENOMIC DNA]</scope>
    <source>
        <strain evidence="6 7">DB1703</strain>
    </source>
</reference>
<evidence type="ECO:0000313" key="6">
    <source>
        <dbReference type="EMBL" id="NNM74335.1"/>
    </source>
</evidence>
<evidence type="ECO:0000259" key="5">
    <source>
        <dbReference type="PROSITE" id="PS51352"/>
    </source>
</evidence>
<dbReference type="InterPro" id="IPR003782">
    <property type="entry name" value="SCO1/SenC"/>
</dbReference>
<feature type="binding site" evidence="3">
    <location>
        <position position="77"/>
    </location>
    <ligand>
        <name>Cu cation</name>
        <dbReference type="ChEBI" id="CHEBI:23378"/>
    </ligand>
</feature>
<dbReference type="RefSeq" id="WP_171219777.1">
    <property type="nucleotide sequence ID" value="NZ_JABEPP010000005.1"/>
</dbReference>
<evidence type="ECO:0000313" key="7">
    <source>
        <dbReference type="Proteomes" id="UP000564885"/>
    </source>
</evidence>
<feature type="disulfide bond" description="Redox-active" evidence="4">
    <location>
        <begin position="73"/>
        <end position="77"/>
    </location>
</feature>
<evidence type="ECO:0000256" key="2">
    <source>
        <dbReference type="ARBA" id="ARBA00023008"/>
    </source>
</evidence>
<evidence type="ECO:0000256" key="4">
    <source>
        <dbReference type="PIRSR" id="PIRSR603782-2"/>
    </source>
</evidence>
<name>A0A849IDP3_9HYPH</name>
<dbReference type="SUPFAM" id="SSF52833">
    <property type="entry name" value="Thioredoxin-like"/>
    <property type="match status" value="1"/>
</dbReference>
<dbReference type="Pfam" id="PF02630">
    <property type="entry name" value="SCO1-SenC"/>
    <property type="match status" value="1"/>
</dbReference>
<dbReference type="PROSITE" id="PS51352">
    <property type="entry name" value="THIOREDOXIN_2"/>
    <property type="match status" value="1"/>
</dbReference>